<comment type="caution">
    <text evidence="1">The sequence shown here is derived from an EMBL/GenBank/DDBJ whole genome shotgun (WGS) entry which is preliminary data.</text>
</comment>
<evidence type="ECO:0000313" key="2">
    <source>
        <dbReference type="Proteomes" id="UP001364224"/>
    </source>
</evidence>
<reference evidence="1 2" key="1">
    <citation type="submission" date="2024-02" db="EMBL/GenBank/DDBJ databases">
        <title>Adaptive strategies in a cosmopolitan and abundant soil bacterium.</title>
        <authorList>
            <person name="Carini P."/>
        </authorList>
    </citation>
    <scope>NUCLEOTIDE SEQUENCE [LARGE SCALE GENOMIC DNA]</scope>
    <source>
        <strain evidence="1 2">AZCC 1608</strain>
    </source>
</reference>
<sequence>MFPLRSGASVYVNSKSANPVAASRANQISENRKYKVLRSMAFNKHSP</sequence>
<gene>
    <name evidence="1" type="ORF">V1286_003249</name>
</gene>
<keyword evidence="2" id="KW-1185">Reference proteome</keyword>
<proteinExistence type="predicted"/>
<name>A0ABU8BB18_9BRAD</name>
<accession>A0ABU8BB18</accession>
<evidence type="ECO:0000313" key="1">
    <source>
        <dbReference type="EMBL" id="MEH2555720.1"/>
    </source>
</evidence>
<dbReference type="EMBL" id="JAZHRV010000001">
    <property type="protein sequence ID" value="MEH2555720.1"/>
    <property type="molecule type" value="Genomic_DNA"/>
</dbReference>
<organism evidence="1 2">
    <name type="scientific">Bradyrhizobium algeriense</name>
    <dbReference type="NCBI Taxonomy" id="634784"/>
    <lineage>
        <taxon>Bacteria</taxon>
        <taxon>Pseudomonadati</taxon>
        <taxon>Pseudomonadota</taxon>
        <taxon>Alphaproteobacteria</taxon>
        <taxon>Hyphomicrobiales</taxon>
        <taxon>Nitrobacteraceae</taxon>
        <taxon>Bradyrhizobium</taxon>
    </lineage>
</organism>
<dbReference type="Proteomes" id="UP001364224">
    <property type="component" value="Unassembled WGS sequence"/>
</dbReference>
<protein>
    <submittedName>
        <fullName evidence="1">Uncharacterized protein</fullName>
    </submittedName>
</protein>